<dbReference type="Proteomes" id="UP000294543">
    <property type="component" value="Unassembled WGS sequence"/>
</dbReference>
<dbReference type="AlphaFoldDB" id="A0A4V2YF93"/>
<comment type="caution">
    <text evidence="1">The sequence shown here is derived from an EMBL/GenBank/DDBJ whole genome shotgun (WGS) entry which is preliminary data.</text>
</comment>
<reference evidence="1 2" key="1">
    <citation type="submission" date="2019-03" db="EMBL/GenBank/DDBJ databases">
        <title>Draft genome sequences of novel Actinobacteria.</title>
        <authorList>
            <person name="Sahin N."/>
            <person name="Ay H."/>
            <person name="Saygin H."/>
        </authorList>
    </citation>
    <scope>NUCLEOTIDE SEQUENCE [LARGE SCALE GENOMIC DNA]</scope>
    <source>
        <strain evidence="1 2">KC712</strain>
    </source>
</reference>
<organism evidence="1 2">
    <name type="scientific">Nonomuraea diastatica</name>
    <dbReference type="NCBI Taxonomy" id="1848329"/>
    <lineage>
        <taxon>Bacteria</taxon>
        <taxon>Bacillati</taxon>
        <taxon>Actinomycetota</taxon>
        <taxon>Actinomycetes</taxon>
        <taxon>Streptosporangiales</taxon>
        <taxon>Streptosporangiaceae</taxon>
        <taxon>Nonomuraea</taxon>
    </lineage>
</organism>
<accession>A0A4V2YF93</accession>
<evidence type="ECO:0000313" key="2">
    <source>
        <dbReference type="Proteomes" id="UP000294543"/>
    </source>
</evidence>
<gene>
    <name evidence="1" type="ORF">E1294_12435</name>
</gene>
<evidence type="ECO:0000313" key="1">
    <source>
        <dbReference type="EMBL" id="TDD22257.1"/>
    </source>
</evidence>
<name>A0A4V2YF93_9ACTN</name>
<dbReference type="OrthoDB" id="3530961at2"/>
<keyword evidence="2" id="KW-1185">Reference proteome</keyword>
<dbReference type="RefSeq" id="WP_132507989.1">
    <property type="nucleotide sequence ID" value="NZ_SMKP01000027.1"/>
</dbReference>
<proteinExistence type="predicted"/>
<dbReference type="EMBL" id="SMKP01000027">
    <property type="protein sequence ID" value="TDD22257.1"/>
    <property type="molecule type" value="Genomic_DNA"/>
</dbReference>
<protein>
    <submittedName>
        <fullName evidence="1">Uncharacterized protein</fullName>
    </submittedName>
</protein>
<sequence>MIYGKYREGHRVRLIDGLRALATYLEDRPELPVPHGANVAVSVLHGTDEEKKAEVERIACLIGSAPDPTAAGQGHHKVKVTFGPVEYSVTAITEAATARWDAVWSYRDAVSPDPPSGA</sequence>